<evidence type="ECO:0000313" key="2">
    <source>
        <dbReference type="WBParaSite" id="PS1159_v2.g10805.t1"/>
    </source>
</evidence>
<accession>A0AC35EUD3</accession>
<dbReference type="WBParaSite" id="PS1159_v2.g10805.t1">
    <property type="protein sequence ID" value="PS1159_v2.g10805.t1"/>
    <property type="gene ID" value="PS1159_v2.g10805"/>
</dbReference>
<evidence type="ECO:0000313" key="1">
    <source>
        <dbReference type="Proteomes" id="UP000887580"/>
    </source>
</evidence>
<reference evidence="2" key="1">
    <citation type="submission" date="2022-11" db="UniProtKB">
        <authorList>
            <consortium name="WormBaseParasite"/>
        </authorList>
    </citation>
    <scope>IDENTIFICATION</scope>
</reference>
<proteinExistence type="predicted"/>
<organism evidence="1 2">
    <name type="scientific">Panagrolaimus sp. PS1159</name>
    <dbReference type="NCBI Taxonomy" id="55785"/>
    <lineage>
        <taxon>Eukaryota</taxon>
        <taxon>Metazoa</taxon>
        <taxon>Ecdysozoa</taxon>
        <taxon>Nematoda</taxon>
        <taxon>Chromadorea</taxon>
        <taxon>Rhabditida</taxon>
        <taxon>Tylenchina</taxon>
        <taxon>Panagrolaimomorpha</taxon>
        <taxon>Panagrolaimoidea</taxon>
        <taxon>Panagrolaimidae</taxon>
        <taxon>Panagrolaimus</taxon>
    </lineage>
</organism>
<sequence>MDFPFISYRSLEFFLRLFYIILEFTFISIAGILCCIFLIYGYSAYRIFLFLFSKIYHTYGLYRLIPIPYFSLPYSIQRRFIETLPIKDARNLQKTNKFLFNFTEILRGIFIEEIVFDFDCENSNTVVMEKNNQTGLLIQMSKIQKYQSKLQKITYLKRIGIVGTENANIDYWKHFEYLQSCKIDTLFFDGILQDFEVIQKIIKKFMPDTVYCQIEIRGAHPPTLTNLLESFSESKIKNLICTIFPASLFTPEDDIISLTNFYKNHSNFCEIICCLRQSETKWRKYWQKGNDFGFQEIENVLYFDFSKWIFFN</sequence>
<dbReference type="Proteomes" id="UP000887580">
    <property type="component" value="Unplaced"/>
</dbReference>
<protein>
    <submittedName>
        <fullName evidence="2">F-box domain-containing protein</fullName>
    </submittedName>
</protein>
<name>A0AC35EUD3_9BILA</name>